<dbReference type="KEGG" id="pmaw:MACH26_03680"/>
<gene>
    <name evidence="2" type="ORF">MACH26_03680</name>
</gene>
<sequence>MKLTNTRLPPTMLLCALLSHCLLLDQPAHAGSTEIHQHASKDIGNYPVPRMQLSVFRDAMDGVNVHVAVDNYLLNAPDTANQQQKALLQGHAHVFVNGIKRQRLYGENLHVPQSWLAKGVNQIAISLNSHQHENWVKNDNNIVGSVFINLESEQLVLHNYSSQPLDNAKLASEQMAHKHH</sequence>
<proteinExistence type="predicted"/>
<dbReference type="AlphaFoldDB" id="A0AA48KQ96"/>
<dbReference type="RefSeq" id="WP_338290702.1">
    <property type="nucleotide sequence ID" value="NZ_AP027272.1"/>
</dbReference>
<evidence type="ECO:0000256" key="1">
    <source>
        <dbReference type="SAM" id="SignalP"/>
    </source>
</evidence>
<dbReference type="EMBL" id="AP027272">
    <property type="protein sequence ID" value="BDX04847.1"/>
    <property type="molecule type" value="Genomic_DNA"/>
</dbReference>
<feature type="chain" id="PRO_5041340575" evidence="1">
    <location>
        <begin position="31"/>
        <end position="180"/>
    </location>
</feature>
<keyword evidence="1" id="KW-0732">Signal</keyword>
<evidence type="ECO:0000313" key="3">
    <source>
        <dbReference type="Proteomes" id="UP001333710"/>
    </source>
</evidence>
<protein>
    <submittedName>
        <fullName evidence="2">Uncharacterized protein</fullName>
    </submittedName>
</protein>
<accession>A0AA48KQ96</accession>
<name>A0AA48KQ96_9ALTE</name>
<reference evidence="2" key="1">
    <citation type="submission" date="2023-01" db="EMBL/GenBank/DDBJ databases">
        <title>Complete genome sequence of Planctobacterium marinum strain Dej080120_11.</title>
        <authorList>
            <person name="Ueki S."/>
            <person name="Maruyama F."/>
        </authorList>
    </citation>
    <scope>NUCLEOTIDE SEQUENCE</scope>
    <source>
        <strain evidence="2">Dej080120_11</strain>
    </source>
</reference>
<evidence type="ECO:0000313" key="2">
    <source>
        <dbReference type="EMBL" id="BDX04847.1"/>
    </source>
</evidence>
<dbReference type="Proteomes" id="UP001333710">
    <property type="component" value="Chromosome"/>
</dbReference>
<keyword evidence="3" id="KW-1185">Reference proteome</keyword>
<feature type="signal peptide" evidence="1">
    <location>
        <begin position="1"/>
        <end position="30"/>
    </location>
</feature>
<organism evidence="2 3">
    <name type="scientific">Planctobacterium marinum</name>
    <dbReference type="NCBI Taxonomy" id="1631968"/>
    <lineage>
        <taxon>Bacteria</taxon>
        <taxon>Pseudomonadati</taxon>
        <taxon>Pseudomonadota</taxon>
        <taxon>Gammaproteobacteria</taxon>
        <taxon>Alteromonadales</taxon>
        <taxon>Alteromonadaceae</taxon>
        <taxon>Planctobacterium</taxon>
    </lineage>
</organism>